<sequence length="132" mass="14543">MADIRNLTDLAYYAQQQIEQIQRMQQDLAEQYGEGVSPSGLVAARTGPGGLLVDLRLDPNARRLPTEELAEEIVAAVTTAQREFAARADEIMAPLLAMRPSEQTVTELEAGMSRLEELSDTVARLARERESS</sequence>
<dbReference type="Proteomes" id="UP000198959">
    <property type="component" value="Unassembled WGS sequence"/>
</dbReference>
<dbReference type="GO" id="GO:0003677">
    <property type="term" value="F:DNA binding"/>
    <property type="evidence" value="ECO:0007669"/>
    <property type="project" value="UniProtKB-KW"/>
</dbReference>
<reference evidence="2" key="1">
    <citation type="submission" date="2016-06" db="EMBL/GenBank/DDBJ databases">
        <authorList>
            <person name="Varghese N."/>
            <person name="Submissions Spin"/>
        </authorList>
    </citation>
    <scope>NUCLEOTIDE SEQUENCE [LARGE SCALE GENOMIC DNA]</scope>
    <source>
        <strain evidence="2">DSM 43817</strain>
    </source>
</reference>
<keyword evidence="1" id="KW-0238">DNA-binding</keyword>
<proteinExistence type="predicted"/>
<dbReference type="InterPro" id="IPR036894">
    <property type="entry name" value="YbaB-like_sf"/>
</dbReference>
<protein>
    <submittedName>
        <fullName evidence="1">Conserved DNA-binding protein YbaB</fullName>
    </submittedName>
</protein>
<gene>
    <name evidence="1" type="ORF">GA0074692_5501</name>
</gene>
<dbReference type="InterPro" id="IPR004401">
    <property type="entry name" value="YbaB/EbfC"/>
</dbReference>
<evidence type="ECO:0000313" key="2">
    <source>
        <dbReference type="Proteomes" id="UP000198959"/>
    </source>
</evidence>
<organism evidence="1 2">
    <name type="scientific">Micromonospora pallida</name>
    <dbReference type="NCBI Taxonomy" id="145854"/>
    <lineage>
        <taxon>Bacteria</taxon>
        <taxon>Bacillati</taxon>
        <taxon>Actinomycetota</taxon>
        <taxon>Actinomycetes</taxon>
        <taxon>Micromonosporales</taxon>
        <taxon>Micromonosporaceae</taxon>
        <taxon>Micromonospora</taxon>
    </lineage>
</organism>
<dbReference type="STRING" id="145854.GA0074692_5501"/>
<dbReference type="SUPFAM" id="SSF82607">
    <property type="entry name" value="YbaB-like"/>
    <property type="match status" value="1"/>
</dbReference>
<dbReference type="Gene3D" id="3.30.1310.10">
    <property type="entry name" value="Nucleoid-associated protein YbaB-like domain"/>
    <property type="match status" value="1"/>
</dbReference>
<dbReference type="AlphaFoldDB" id="A0A1C6TDD9"/>
<name>A0A1C6TDD9_9ACTN</name>
<evidence type="ECO:0000313" key="1">
    <source>
        <dbReference type="EMBL" id="SCL39836.1"/>
    </source>
</evidence>
<keyword evidence="2" id="KW-1185">Reference proteome</keyword>
<dbReference type="EMBL" id="FMHW01000002">
    <property type="protein sequence ID" value="SCL39836.1"/>
    <property type="molecule type" value="Genomic_DNA"/>
</dbReference>
<accession>A0A1C6TDD9</accession>
<dbReference type="Pfam" id="PF02575">
    <property type="entry name" value="YbaB_DNA_bd"/>
    <property type="match status" value="1"/>
</dbReference>
<dbReference type="RefSeq" id="WP_176738597.1">
    <property type="nucleotide sequence ID" value="NZ_FMHW01000002.1"/>
</dbReference>